<feature type="transmembrane region" description="Helical" evidence="1">
    <location>
        <begin position="153"/>
        <end position="171"/>
    </location>
</feature>
<comment type="caution">
    <text evidence="2">The sequence shown here is derived from an EMBL/GenBank/DDBJ whole genome shotgun (WGS) entry which is preliminary data.</text>
</comment>
<evidence type="ECO:0000313" key="3">
    <source>
        <dbReference type="Proteomes" id="UP000618579"/>
    </source>
</evidence>
<evidence type="ECO:0000256" key="1">
    <source>
        <dbReference type="SAM" id="Phobius"/>
    </source>
</evidence>
<reference evidence="2 3" key="1">
    <citation type="submission" date="2019-10" db="EMBL/GenBank/DDBJ databases">
        <title>Description of Paenibacillus pedi sp. nov.</title>
        <authorList>
            <person name="Carlier A."/>
            <person name="Qi S."/>
        </authorList>
    </citation>
    <scope>NUCLEOTIDE SEQUENCE [LARGE SCALE GENOMIC DNA]</scope>
    <source>
        <strain evidence="2 3">LMG 31457</strain>
    </source>
</reference>
<dbReference type="EMBL" id="WHNZ01000029">
    <property type="protein sequence ID" value="NOV01178.1"/>
    <property type="molecule type" value="Genomic_DNA"/>
</dbReference>
<accession>A0ABX1ZNL8</accession>
<keyword evidence="1" id="KW-1133">Transmembrane helix</keyword>
<keyword evidence="1" id="KW-0472">Membrane</keyword>
<organism evidence="2 3">
    <name type="scientific">Paenibacillus planticolens</name>
    <dbReference type="NCBI Taxonomy" id="2654976"/>
    <lineage>
        <taxon>Bacteria</taxon>
        <taxon>Bacillati</taxon>
        <taxon>Bacillota</taxon>
        <taxon>Bacilli</taxon>
        <taxon>Bacillales</taxon>
        <taxon>Paenibacillaceae</taxon>
        <taxon>Paenibacillus</taxon>
    </lineage>
</organism>
<dbReference type="RefSeq" id="WP_171684009.1">
    <property type="nucleotide sequence ID" value="NZ_WHNZ01000029.1"/>
</dbReference>
<evidence type="ECO:0008006" key="4">
    <source>
        <dbReference type="Google" id="ProtNLM"/>
    </source>
</evidence>
<dbReference type="SUPFAM" id="SSF50242">
    <property type="entry name" value="TIMP-like"/>
    <property type="match status" value="1"/>
</dbReference>
<proteinExistence type="predicted"/>
<dbReference type="InterPro" id="IPR008993">
    <property type="entry name" value="TIMP-like_OB-fold"/>
</dbReference>
<name>A0ABX1ZNL8_9BACL</name>
<protein>
    <recommendedName>
        <fullName evidence="4">Tissue inhibitor of metalloproteinase</fullName>
    </recommendedName>
</protein>
<sequence length="179" mass="20568">MELVKTFCIFVVLLLYIFLIISPNKSFALVCSESDEPKELFKRHDSVYIGKVKETTYENVGSINPKSRVTFEVKSALKGDNRENVTIVTTAGSEFLNGKEYLVYAYKTTKKNYLYKYEQGELATDTWCGGTKELSLASYDLEEIAELKKKNEILNYIKVVSFVIITLLVILRRNQYGKR</sequence>
<keyword evidence="1" id="KW-0812">Transmembrane</keyword>
<dbReference type="Proteomes" id="UP000618579">
    <property type="component" value="Unassembled WGS sequence"/>
</dbReference>
<evidence type="ECO:0000313" key="2">
    <source>
        <dbReference type="EMBL" id="NOV01178.1"/>
    </source>
</evidence>
<gene>
    <name evidence="2" type="ORF">GC097_14255</name>
</gene>
<keyword evidence="3" id="KW-1185">Reference proteome</keyword>
<dbReference type="Gene3D" id="2.40.50.120">
    <property type="match status" value="1"/>
</dbReference>